<dbReference type="PANTHER" id="PTHR37817:SF1">
    <property type="entry name" value="N-ACETYLTRANSFERASE EIS"/>
    <property type="match status" value="1"/>
</dbReference>
<evidence type="ECO:0000259" key="1">
    <source>
        <dbReference type="PROSITE" id="PS51186"/>
    </source>
</evidence>
<comment type="caution">
    <text evidence="2">The sequence shown here is derived from an EMBL/GenBank/DDBJ whole genome shotgun (WGS) entry which is preliminary data.</text>
</comment>
<evidence type="ECO:0000313" key="2">
    <source>
        <dbReference type="EMBL" id="NHN54204.1"/>
    </source>
</evidence>
<dbReference type="InterPro" id="IPR025559">
    <property type="entry name" value="Eis_dom"/>
</dbReference>
<dbReference type="PROSITE" id="PS51186">
    <property type="entry name" value="GNAT"/>
    <property type="match status" value="1"/>
</dbReference>
<dbReference type="Proteomes" id="UP000744769">
    <property type="component" value="Unassembled WGS sequence"/>
</dbReference>
<keyword evidence="3" id="KW-1185">Reference proteome</keyword>
<dbReference type="Gene3D" id="3.40.630.30">
    <property type="match status" value="2"/>
</dbReference>
<dbReference type="Pfam" id="PF13527">
    <property type="entry name" value="Acetyltransf_9"/>
    <property type="match status" value="1"/>
</dbReference>
<proteinExistence type="predicted"/>
<accession>A0A967AXF4</accession>
<dbReference type="RefSeq" id="WP_166191486.1">
    <property type="nucleotide sequence ID" value="NZ_JAAOIV010000001.1"/>
</dbReference>
<dbReference type="InterPro" id="IPR036527">
    <property type="entry name" value="SCP2_sterol-bd_dom_sf"/>
</dbReference>
<dbReference type="GO" id="GO:0030649">
    <property type="term" value="P:aminoglycoside antibiotic catabolic process"/>
    <property type="evidence" value="ECO:0007669"/>
    <property type="project" value="TreeGrafter"/>
</dbReference>
<dbReference type="PANTHER" id="PTHR37817">
    <property type="entry name" value="N-ACETYLTRANSFERASE EIS"/>
    <property type="match status" value="1"/>
</dbReference>
<reference evidence="2" key="1">
    <citation type="submission" date="2020-03" db="EMBL/GenBank/DDBJ databases">
        <title>Draft sequencing of Calidifontibacter sp. DB0510.</title>
        <authorList>
            <person name="Kim D.-U."/>
        </authorList>
    </citation>
    <scope>NUCLEOTIDE SEQUENCE</scope>
    <source>
        <strain evidence="2">DB0510</strain>
    </source>
</reference>
<sequence>MADLMDFRVRDVTRDDIDRILQVRTRSFGPGSSEGAWFEHSIQQTIDGRWLAVVDPDNQLVASARAWGFQQVWGGRHLPMGGVAGVVVDPRVRGRGVASLMMRALLTRMHELGDVVSCLYASVPALYRVVGYEAGGGLPRMTLSTNDFHRLPRADGTIREATVDDADVIERLVREHQARLRQSGPKAPPAATWAVQLADPEMAHYLAVENGRPVGVVAYGLKDGVLTVETVAGRDGRVLADLWAVVGSGSSTAETIEAYVDPRDPILLRVGSNPATDRKDWQWMARVVDLPNAVAARGFSAYVNATATITVTDDDLAHNTGDWRISIADGAGVVERSDQPGLRVGARGLAALWCGWSVQRLRDAGLAEGDADEAALDAIFACAPFMSEYF</sequence>
<dbReference type="Pfam" id="PF13530">
    <property type="entry name" value="SCP2_2"/>
    <property type="match status" value="1"/>
</dbReference>
<dbReference type="CDD" id="cd04301">
    <property type="entry name" value="NAT_SF"/>
    <property type="match status" value="1"/>
</dbReference>
<dbReference type="EMBL" id="JAAOIV010000001">
    <property type="protein sequence ID" value="NHN54204.1"/>
    <property type="molecule type" value="Genomic_DNA"/>
</dbReference>
<feature type="domain" description="N-acetyltransferase" evidence="1">
    <location>
        <begin position="7"/>
        <end position="152"/>
    </location>
</feature>
<dbReference type="InterPro" id="IPR016181">
    <property type="entry name" value="Acyl_CoA_acyltransferase"/>
</dbReference>
<dbReference type="GO" id="GO:0034069">
    <property type="term" value="F:aminoglycoside N-acetyltransferase activity"/>
    <property type="evidence" value="ECO:0007669"/>
    <property type="project" value="TreeGrafter"/>
</dbReference>
<protein>
    <submittedName>
        <fullName evidence="2">GNAT family N-acetyltransferase</fullName>
    </submittedName>
</protein>
<dbReference type="InterPro" id="IPR000182">
    <property type="entry name" value="GNAT_dom"/>
</dbReference>
<name>A0A967AXF4_9MICO</name>
<dbReference type="InterPro" id="IPR051554">
    <property type="entry name" value="Acetyltransferase_Eis"/>
</dbReference>
<dbReference type="Gene3D" id="3.30.1050.10">
    <property type="entry name" value="SCP2 sterol-binding domain"/>
    <property type="match status" value="1"/>
</dbReference>
<dbReference type="SUPFAM" id="SSF55718">
    <property type="entry name" value="SCP-like"/>
    <property type="match status" value="1"/>
</dbReference>
<evidence type="ECO:0000313" key="3">
    <source>
        <dbReference type="Proteomes" id="UP000744769"/>
    </source>
</evidence>
<gene>
    <name evidence="2" type="ORF">G9U51_00200</name>
</gene>
<organism evidence="2 3">
    <name type="scientific">Metallococcus carri</name>
    <dbReference type="NCBI Taxonomy" id="1656884"/>
    <lineage>
        <taxon>Bacteria</taxon>
        <taxon>Bacillati</taxon>
        <taxon>Actinomycetota</taxon>
        <taxon>Actinomycetes</taxon>
        <taxon>Micrococcales</taxon>
        <taxon>Dermacoccaceae</taxon>
        <taxon>Metallococcus</taxon>
    </lineage>
</organism>
<dbReference type="AlphaFoldDB" id="A0A967AXF4"/>
<dbReference type="SUPFAM" id="SSF55729">
    <property type="entry name" value="Acyl-CoA N-acyltransferases (Nat)"/>
    <property type="match status" value="1"/>
</dbReference>